<feature type="signal peptide" evidence="1">
    <location>
        <begin position="1"/>
        <end position="23"/>
    </location>
</feature>
<feature type="chain" id="PRO_5012501616" evidence="1">
    <location>
        <begin position="24"/>
        <end position="86"/>
    </location>
</feature>
<accession>A0A1Q3EDU9</accession>
<reference evidence="2 3" key="2">
    <citation type="submission" date="2017-02" db="EMBL/GenBank/DDBJ databases">
        <title>A genome survey and senescence transcriptome analysis in Lentinula edodes.</title>
        <authorList>
            <person name="Sakamoto Y."/>
            <person name="Nakade K."/>
            <person name="Sato S."/>
            <person name="Yoshida Y."/>
            <person name="Miyazaki K."/>
            <person name="Natsume S."/>
            <person name="Konno N."/>
        </authorList>
    </citation>
    <scope>NUCLEOTIDE SEQUENCE [LARGE SCALE GENOMIC DNA]</scope>
    <source>
        <strain evidence="2 3">NBRC 111202</strain>
    </source>
</reference>
<keyword evidence="3" id="KW-1185">Reference proteome</keyword>
<proteinExistence type="predicted"/>
<sequence>MRFLTLAGFFLLLVAGTMTSADAAPAAQQACGPTRPIGSPCSIKLDGQHYVPGTCQRKSGFSFYRRTTCMPNSISTGAGAGYGTYG</sequence>
<evidence type="ECO:0000313" key="3">
    <source>
        <dbReference type="Proteomes" id="UP000188533"/>
    </source>
</evidence>
<dbReference type="Proteomes" id="UP000188533">
    <property type="component" value="Unassembled WGS sequence"/>
</dbReference>
<name>A0A1Q3EDU9_LENED</name>
<comment type="caution">
    <text evidence="2">The sequence shown here is derived from an EMBL/GenBank/DDBJ whole genome shotgun (WGS) entry which is preliminary data.</text>
</comment>
<organism evidence="2 3">
    <name type="scientific">Lentinula edodes</name>
    <name type="common">Shiitake mushroom</name>
    <name type="synonym">Lentinus edodes</name>
    <dbReference type="NCBI Taxonomy" id="5353"/>
    <lineage>
        <taxon>Eukaryota</taxon>
        <taxon>Fungi</taxon>
        <taxon>Dikarya</taxon>
        <taxon>Basidiomycota</taxon>
        <taxon>Agaricomycotina</taxon>
        <taxon>Agaricomycetes</taxon>
        <taxon>Agaricomycetidae</taxon>
        <taxon>Agaricales</taxon>
        <taxon>Marasmiineae</taxon>
        <taxon>Omphalotaceae</taxon>
        <taxon>Lentinula</taxon>
    </lineage>
</organism>
<protein>
    <submittedName>
        <fullName evidence="2">Uncharacterized protein</fullName>
    </submittedName>
</protein>
<evidence type="ECO:0000256" key="1">
    <source>
        <dbReference type="SAM" id="SignalP"/>
    </source>
</evidence>
<dbReference type="EMBL" id="BDGU01000246">
    <property type="protein sequence ID" value="GAW05376.1"/>
    <property type="molecule type" value="Genomic_DNA"/>
</dbReference>
<gene>
    <name evidence="2" type="ORF">LENED_007229</name>
</gene>
<reference evidence="2 3" key="1">
    <citation type="submission" date="2016-08" db="EMBL/GenBank/DDBJ databases">
        <authorList>
            <consortium name="Lentinula edodes genome sequencing consortium"/>
            <person name="Sakamoto Y."/>
            <person name="Nakade K."/>
            <person name="Sato S."/>
            <person name="Yoshida Y."/>
            <person name="Miyazaki K."/>
            <person name="Natsume S."/>
            <person name="Konno N."/>
        </authorList>
    </citation>
    <scope>NUCLEOTIDE SEQUENCE [LARGE SCALE GENOMIC DNA]</scope>
    <source>
        <strain evidence="2 3">NBRC 111202</strain>
    </source>
</reference>
<evidence type="ECO:0000313" key="2">
    <source>
        <dbReference type="EMBL" id="GAW05376.1"/>
    </source>
</evidence>
<dbReference type="AlphaFoldDB" id="A0A1Q3EDU9"/>
<keyword evidence="1" id="KW-0732">Signal</keyword>